<proteinExistence type="predicted"/>
<dbReference type="Proteomes" id="UP001140087">
    <property type="component" value="Unassembled WGS sequence"/>
</dbReference>
<evidence type="ECO:0000313" key="1">
    <source>
        <dbReference type="EMBL" id="KAJ2796865.1"/>
    </source>
</evidence>
<gene>
    <name evidence="1" type="ORF">H4R21_004546</name>
</gene>
<comment type="caution">
    <text evidence="1">The sequence shown here is derived from an EMBL/GenBank/DDBJ whole genome shotgun (WGS) entry which is preliminary data.</text>
</comment>
<name>A0ACC1KWZ8_9FUNG</name>
<dbReference type="EMBL" id="JANBUN010001752">
    <property type="protein sequence ID" value="KAJ2796865.1"/>
    <property type="molecule type" value="Genomic_DNA"/>
</dbReference>
<feature type="non-terminal residue" evidence="1">
    <location>
        <position position="1"/>
    </location>
</feature>
<protein>
    <submittedName>
        <fullName evidence="1">Uncharacterized protein</fullName>
    </submittedName>
</protein>
<keyword evidence="2" id="KW-1185">Reference proteome</keyword>
<organism evidence="1 2">
    <name type="scientific">Coemansia helicoidea</name>
    <dbReference type="NCBI Taxonomy" id="1286919"/>
    <lineage>
        <taxon>Eukaryota</taxon>
        <taxon>Fungi</taxon>
        <taxon>Fungi incertae sedis</taxon>
        <taxon>Zoopagomycota</taxon>
        <taxon>Kickxellomycotina</taxon>
        <taxon>Kickxellomycetes</taxon>
        <taxon>Kickxellales</taxon>
        <taxon>Kickxellaceae</taxon>
        <taxon>Coemansia</taxon>
    </lineage>
</organism>
<sequence>PRVVYYLFLGMGLATLLPWNLFISASAFFSYQFGGSPHQSTFQNWFSVVYMVTNFASNAYAMATVTRANPNTRILGGLLANTAAYVVGIALPFLRGARGSVSFYVVLAQLAVTAASSGMMLNSLFALVAHFPASHAEGLLSGQAVAGVIATAAQLFAAYSVAPAGSPSSTLQPHDGLVARTVAYFVFAAAVSVLITAAFWRTSHDPYYQQRSKCAYQPREPLPSSSDEEEAEHLVPPPPAAAGPGLFADTFRQVSGYAYAIVLTFALTLSVFPSVTALVTSTSGFRLLTEWHFFVFNVGDLVGRRLAPSIPVTQVSSLVLLGLLRLALIPAFFACHLSYSVWYNGIQSDWVFLALVALLSMSNGLLSTRCAMVAPGLSTHPTIAGTIVGISISSGLALGSLLSWPVRSAGCLCLPF</sequence>
<evidence type="ECO:0000313" key="2">
    <source>
        <dbReference type="Proteomes" id="UP001140087"/>
    </source>
</evidence>
<accession>A0ACC1KWZ8</accession>
<reference evidence="1" key="1">
    <citation type="submission" date="2022-07" db="EMBL/GenBank/DDBJ databases">
        <title>Phylogenomic reconstructions and comparative analyses of Kickxellomycotina fungi.</title>
        <authorList>
            <person name="Reynolds N.K."/>
            <person name="Stajich J.E."/>
            <person name="Barry K."/>
            <person name="Grigoriev I.V."/>
            <person name="Crous P."/>
            <person name="Smith M.E."/>
        </authorList>
    </citation>
    <scope>NUCLEOTIDE SEQUENCE</scope>
    <source>
        <strain evidence="1">BCRC 34780</strain>
    </source>
</reference>